<dbReference type="InterPro" id="IPR033891">
    <property type="entry name" value="TTC38"/>
</dbReference>
<keyword evidence="1" id="KW-0677">Repeat</keyword>
<sequence length="273" mass="31690">MYAFGLEETQLYDRAEREARLALEANRNDGWATHAVSHVMTMEGRASDGIDFMSSTVEDWQVCNYLACHNFWHWALFHIERQEYETAVQLFDTEIGRRALHNRAMLDIVDAASLLYRLDLIQPRQLTTRRHWEDVYSIIEPHLNDHILGFNDAHFLMACLGAGRIKEAQQLIETFDPSVSTDTWTRVTLPLLEAMVDFHEERYKETVDKLMKIRYEIIEIGGSDAQRDVFNQLLIIAALKSPLPTHKRLCQRLCAERQALNDSPFINVLQSVQ</sequence>
<evidence type="ECO:0000256" key="1">
    <source>
        <dbReference type="ARBA" id="ARBA00022737"/>
    </source>
</evidence>
<gene>
    <name evidence="3" type="ORF">ONB1V03_LOCUS17602</name>
</gene>
<dbReference type="PANTHER" id="PTHR16263">
    <property type="entry name" value="TETRATRICOPEPTIDE REPEAT PROTEIN 38"/>
    <property type="match status" value="1"/>
</dbReference>
<protein>
    <recommendedName>
        <fullName evidence="5">Tetratricopeptide repeat protein 38</fullName>
    </recommendedName>
</protein>
<evidence type="ECO:0000313" key="4">
    <source>
        <dbReference type="Proteomes" id="UP000728032"/>
    </source>
</evidence>
<reference evidence="3" key="1">
    <citation type="submission" date="2020-11" db="EMBL/GenBank/DDBJ databases">
        <authorList>
            <person name="Tran Van P."/>
        </authorList>
    </citation>
    <scope>NUCLEOTIDE SEQUENCE</scope>
</reference>
<dbReference type="PANTHER" id="PTHR16263:SF4">
    <property type="entry name" value="TETRATRICOPEPTIDE REPEAT PROTEIN 38"/>
    <property type="match status" value="1"/>
</dbReference>
<evidence type="ECO:0000256" key="2">
    <source>
        <dbReference type="ARBA" id="ARBA00022803"/>
    </source>
</evidence>
<name>A0A7R9MJA8_9ACAR</name>
<dbReference type="EMBL" id="OC937031">
    <property type="protein sequence ID" value="CAD7661040.1"/>
    <property type="molecule type" value="Genomic_DNA"/>
</dbReference>
<evidence type="ECO:0000313" key="3">
    <source>
        <dbReference type="EMBL" id="CAD7661040.1"/>
    </source>
</evidence>
<dbReference type="EMBL" id="CAJPVJ010022206">
    <property type="protein sequence ID" value="CAG2178176.1"/>
    <property type="molecule type" value="Genomic_DNA"/>
</dbReference>
<dbReference type="AlphaFoldDB" id="A0A7R9MJA8"/>
<dbReference type="Proteomes" id="UP000728032">
    <property type="component" value="Unassembled WGS sequence"/>
</dbReference>
<keyword evidence="2" id="KW-0802">TPR repeat</keyword>
<evidence type="ECO:0008006" key="5">
    <source>
        <dbReference type="Google" id="ProtNLM"/>
    </source>
</evidence>
<organism evidence="3">
    <name type="scientific">Oppiella nova</name>
    <dbReference type="NCBI Taxonomy" id="334625"/>
    <lineage>
        <taxon>Eukaryota</taxon>
        <taxon>Metazoa</taxon>
        <taxon>Ecdysozoa</taxon>
        <taxon>Arthropoda</taxon>
        <taxon>Chelicerata</taxon>
        <taxon>Arachnida</taxon>
        <taxon>Acari</taxon>
        <taxon>Acariformes</taxon>
        <taxon>Sarcoptiformes</taxon>
        <taxon>Oribatida</taxon>
        <taxon>Brachypylina</taxon>
        <taxon>Oppioidea</taxon>
        <taxon>Oppiidae</taxon>
        <taxon>Oppiella</taxon>
    </lineage>
</organism>
<accession>A0A7R9MJA8</accession>
<proteinExistence type="predicted"/>
<keyword evidence="4" id="KW-1185">Reference proteome</keyword>
<dbReference type="CDD" id="cd05804">
    <property type="entry name" value="StaR_like"/>
    <property type="match status" value="1"/>
</dbReference>
<dbReference type="OrthoDB" id="1427555at2759"/>